<organism evidence="2">
    <name type="scientific">Gasterosteus aculeatus</name>
    <name type="common">Three-spined stickleback</name>
    <dbReference type="NCBI Taxonomy" id="69293"/>
    <lineage>
        <taxon>Eukaryota</taxon>
        <taxon>Metazoa</taxon>
        <taxon>Chordata</taxon>
        <taxon>Craniata</taxon>
        <taxon>Vertebrata</taxon>
        <taxon>Euteleostomi</taxon>
        <taxon>Actinopterygii</taxon>
        <taxon>Neopterygii</taxon>
        <taxon>Teleostei</taxon>
        <taxon>Neoteleostei</taxon>
        <taxon>Acanthomorphata</taxon>
        <taxon>Eupercaria</taxon>
        <taxon>Perciformes</taxon>
        <taxon>Cottioidei</taxon>
        <taxon>Gasterosteales</taxon>
        <taxon>Gasterosteidae</taxon>
        <taxon>Gasterosteus</taxon>
    </lineage>
</organism>
<name>G3PQH2_GASAC</name>
<evidence type="ECO:0000313" key="2">
    <source>
        <dbReference type="Ensembl" id="ENSGACP00000019857.1"/>
    </source>
</evidence>
<sequence>MVPTDLRTYYYTPAPPHPPSRIHSHLLYILTVRFGTHVYAKVLCLIIYLFALICKKDFRLFLWSRCVGARGVIFFFFLNILFLC</sequence>
<keyword evidence="1" id="KW-0812">Transmembrane</keyword>
<dbReference type="Ensembl" id="ENSGACT00000019895.1">
    <property type="protein sequence ID" value="ENSGACP00000019857.1"/>
    <property type="gene ID" value="ENSGACG00000015055.1"/>
</dbReference>
<dbReference type="AlphaFoldDB" id="G3PQH2"/>
<evidence type="ECO:0000256" key="1">
    <source>
        <dbReference type="SAM" id="Phobius"/>
    </source>
</evidence>
<protein>
    <submittedName>
        <fullName evidence="2">Uncharacterized protein</fullName>
    </submittedName>
</protein>
<feature type="transmembrane region" description="Helical" evidence="1">
    <location>
        <begin position="26"/>
        <end position="50"/>
    </location>
</feature>
<dbReference type="Bgee" id="ENSGACG00000015055">
    <property type="expression patterns" value="Expressed in telencephalon and 13 other cell types or tissues"/>
</dbReference>
<feature type="transmembrane region" description="Helical" evidence="1">
    <location>
        <begin position="62"/>
        <end position="83"/>
    </location>
</feature>
<keyword evidence="1" id="KW-1133">Transmembrane helix</keyword>
<keyword evidence="1" id="KW-0472">Membrane</keyword>
<reference evidence="2" key="1">
    <citation type="submission" date="2006-01" db="EMBL/GenBank/DDBJ databases">
        <authorList>
            <person name="Lindblad-Toh K."/>
            <person name="Mauceli E."/>
            <person name="Grabherr M."/>
            <person name="Chang J.L."/>
            <person name="Lander E.S."/>
        </authorList>
    </citation>
    <scope>NUCLEOTIDE SEQUENCE [LARGE SCALE GENOMIC DNA]</scope>
</reference>
<accession>G3PQH2</accession>
<reference evidence="2" key="2">
    <citation type="submission" date="2024-04" db="UniProtKB">
        <authorList>
            <consortium name="Ensembl"/>
        </authorList>
    </citation>
    <scope>IDENTIFICATION</scope>
</reference>
<dbReference type="InParanoid" id="G3PQH2"/>
<proteinExistence type="predicted"/>